<dbReference type="GO" id="GO:0004478">
    <property type="term" value="F:methionine adenosyltransferase activity"/>
    <property type="evidence" value="ECO:0007669"/>
    <property type="project" value="UniProtKB-EC"/>
</dbReference>
<evidence type="ECO:0000313" key="3">
    <source>
        <dbReference type="Proteomes" id="UP000236740"/>
    </source>
</evidence>
<dbReference type="EMBL" id="CP031311">
    <property type="protein sequence ID" value="QCC46903.1"/>
    <property type="molecule type" value="Genomic_DNA"/>
</dbReference>
<sequence length="386" mass="42354">MAEPSFTIRHLDRNPITARTTEFVERKGIGHPDSICDGIAEAVSRHLSRYYLDEFGQILHHNTDKVQLVAGTTVPDFGGGEITDPIYVLIGGRATRSVDGRRIPIDEIAIGAAREYVDEHFSELSGDMVEFESRIGETSVDLKSLFDSPAASLANDTSVGIGYAPLSETDRIINGLEPELRERLPAVGEDIKLMGWRTDDELRITVAAAVISRNVADVDEYVEVKERIVELATRYANRHTERTVHVDVNAADDVESGVVYLTETGLSAEMGDDGNVGRGNRVNGVITPHRPMTLEASAGKNPVSHVGKLYNLVATNAAERIHRELGAEHTEVKLLSQIGQPVTRPLAVDIDTTVRDDDEVRHIVTDELEDVESLTRDLVDGETTVF</sequence>
<gene>
    <name evidence="1" type="ORF">DV707_04030</name>
    <name evidence="2" type="ORF">SAMN04488133_0748</name>
</gene>
<dbReference type="AlphaFoldDB" id="A0A1H5UVT9"/>
<accession>A0A1H5UVT9</accession>
<name>A0A1H5UVT9_9EURY</name>
<dbReference type="GeneID" id="39857228"/>
<dbReference type="Pfam" id="PF01941">
    <property type="entry name" value="AdoMet_Synthase"/>
    <property type="match status" value="1"/>
</dbReference>
<reference evidence="1 4" key="2">
    <citation type="journal article" date="2019" name="Nat. Commun.">
        <title>A new type of DNA phosphorothioation-based antiviral system in archaea.</title>
        <authorList>
            <person name="Xiong L."/>
            <person name="Liu S."/>
            <person name="Chen S."/>
            <person name="Xiao Y."/>
            <person name="Zhu B."/>
            <person name="Gao Y."/>
            <person name="Zhang Y."/>
            <person name="Chen B."/>
            <person name="Luo J."/>
            <person name="Deng Z."/>
            <person name="Chen X."/>
            <person name="Wang L."/>
            <person name="Chen S."/>
        </authorList>
    </citation>
    <scope>NUCLEOTIDE SEQUENCE [LARGE SCALE GENOMIC DNA]</scope>
    <source>
        <strain evidence="1 4">CGMCC 1.10331</strain>
    </source>
</reference>
<dbReference type="KEGG" id="hlm:DV707_04030"/>
<dbReference type="RefSeq" id="WP_103990497.1">
    <property type="nucleotide sequence ID" value="NZ_CP031311.1"/>
</dbReference>
<reference evidence="2 3" key="1">
    <citation type="submission" date="2016-10" db="EMBL/GenBank/DDBJ databases">
        <authorList>
            <person name="de Groot N.N."/>
        </authorList>
    </citation>
    <scope>NUCLEOTIDE SEQUENCE [LARGE SCALE GENOMIC DNA]</scope>
    <source>
        <strain evidence="2 3">CGMCC 1.10331</strain>
    </source>
</reference>
<dbReference type="PANTHER" id="PTHR36697:SF1">
    <property type="entry name" value="S-ADENOSYLMETHIONINE SYNTHASE"/>
    <property type="match status" value="1"/>
</dbReference>
<dbReference type="InterPro" id="IPR027790">
    <property type="entry name" value="AdoMet_synthase_2_family"/>
</dbReference>
<dbReference type="PANTHER" id="PTHR36697">
    <property type="entry name" value="S-ADENOSYLMETHIONINE SYNTHASE"/>
    <property type="match status" value="1"/>
</dbReference>
<protein>
    <submittedName>
        <fullName evidence="2">Methionine adenosyltransferase</fullName>
        <ecNumber evidence="1">2.5.1.6</ecNumber>
    </submittedName>
</protein>
<dbReference type="Proteomes" id="UP000236740">
    <property type="component" value="Unassembled WGS sequence"/>
</dbReference>
<dbReference type="NCBIfam" id="NF003366">
    <property type="entry name" value="PRK04439.1-5"/>
    <property type="match status" value="1"/>
</dbReference>
<dbReference type="Gene3D" id="3.30.300.280">
    <property type="entry name" value="S-adenosylmethionine synthetase, C-terminal domain"/>
    <property type="match status" value="1"/>
</dbReference>
<dbReference type="InterPro" id="IPR042544">
    <property type="entry name" value="AdoMet_synthase_3"/>
</dbReference>
<dbReference type="Gene3D" id="3.30.300.10">
    <property type="match status" value="1"/>
</dbReference>
<dbReference type="Proteomes" id="UP000296733">
    <property type="component" value="Chromosome"/>
</dbReference>
<keyword evidence="2" id="KW-0808">Transferase</keyword>
<evidence type="ECO:0000313" key="2">
    <source>
        <dbReference type="EMBL" id="SEF79074.1"/>
    </source>
</evidence>
<proteinExistence type="predicted"/>
<evidence type="ECO:0000313" key="4">
    <source>
        <dbReference type="Proteomes" id="UP000296733"/>
    </source>
</evidence>
<organism evidence="2 3">
    <name type="scientific">Halobellus limi</name>
    <dbReference type="NCBI Taxonomy" id="699433"/>
    <lineage>
        <taxon>Archaea</taxon>
        <taxon>Methanobacteriati</taxon>
        <taxon>Methanobacteriota</taxon>
        <taxon>Stenosarchaea group</taxon>
        <taxon>Halobacteria</taxon>
        <taxon>Halobacteriales</taxon>
        <taxon>Haloferacaceae</taxon>
        <taxon>Halobellus</taxon>
    </lineage>
</organism>
<keyword evidence="3" id="KW-1185">Reference proteome</keyword>
<dbReference type="EMBL" id="FNVN01000001">
    <property type="protein sequence ID" value="SEF79074.1"/>
    <property type="molecule type" value="Genomic_DNA"/>
</dbReference>
<evidence type="ECO:0000313" key="1">
    <source>
        <dbReference type="EMBL" id="QCC46903.1"/>
    </source>
</evidence>
<dbReference type="EC" id="2.5.1.6" evidence="1"/>
<dbReference type="OrthoDB" id="204488at2157"/>